<sequence>MAVVALSPQARADAIDALADGRELDVLVVGGGVVGTGAALDAATRGLTTGLLEARDFASGTSSRSSKLIHGGLRYLEMLDFRLVHEALQERGLLLQRLAPHLVKPVPFLYPLQHRWWERFYAGAGVALYDGMAVSSGLGAGLPIHRHLTRRGAMRLVPSLKKSALVGALQYYDAQVDDARHTMELARTAASYGALVANRVKVTGFLRQGERVTGVQAKDLESGREFEVRAKQVVNATGVWTDDTQAMVGERGQYHVRASKGIHLVVPKDRIQSSTGMILRTEKSVLFIIPWGRHWLIGTTDTDWHLDKAHPAATSKDIEYLLDHVNAVLTTPLTREDVEGVYAGLRPLLAGESESTSKLSREHVVAHAAPGLVVVAGGKYTTYRVMAKDAIDAAADALDGRVPRSVTKNIPLVGADGYQALWNQRHLIAQRSGLHVARIEHLLNRYGALVDEVLELVADDPSLGEQLPGTQDYLKAEIVYAALAEGARHLDDILARRTRISIEAWDRGVGAAEAAARLVAPILGWDEATIDREVSFYTRRVQSERDSQDQPDDESADKVRLEAPDIVSPA</sequence>
<evidence type="ECO:0000256" key="12">
    <source>
        <dbReference type="SAM" id="MobiDB-lite"/>
    </source>
</evidence>
<keyword evidence="5" id="KW-0963">Cytoplasm</keyword>
<dbReference type="Proteomes" id="UP000294225">
    <property type="component" value="Unassembled WGS sequence"/>
</dbReference>
<feature type="region of interest" description="Disordered" evidence="12">
    <location>
        <begin position="540"/>
        <end position="570"/>
    </location>
</feature>
<protein>
    <recommendedName>
        <fullName evidence="4 11">Glycerol-3-phosphate dehydrogenase</fullName>
        <ecNumber evidence="4 11">1.1.5.3</ecNumber>
    </recommendedName>
</protein>
<dbReference type="PANTHER" id="PTHR11985">
    <property type="entry name" value="GLYCEROL-3-PHOSPHATE DEHYDROGENASE"/>
    <property type="match status" value="1"/>
</dbReference>
<dbReference type="PROSITE" id="PS00977">
    <property type="entry name" value="FAD_G3PDH_1"/>
    <property type="match status" value="1"/>
</dbReference>
<dbReference type="InterPro" id="IPR031656">
    <property type="entry name" value="DAO_C"/>
</dbReference>
<evidence type="ECO:0000256" key="4">
    <source>
        <dbReference type="ARBA" id="ARBA00013029"/>
    </source>
</evidence>
<gene>
    <name evidence="15" type="ORF">E0H58_11910</name>
    <name evidence="16" type="ORF">E0H92_31520</name>
</gene>
<dbReference type="GO" id="GO:0009331">
    <property type="term" value="C:glycerol-3-phosphate dehydrogenase (FAD) complex"/>
    <property type="evidence" value="ECO:0007669"/>
    <property type="project" value="UniProtKB-UniRule"/>
</dbReference>
<dbReference type="GO" id="GO:0006071">
    <property type="term" value="P:glycerol metabolic process"/>
    <property type="evidence" value="ECO:0007669"/>
    <property type="project" value="UniProtKB-KW"/>
</dbReference>
<keyword evidence="17" id="KW-1185">Reference proteome</keyword>
<evidence type="ECO:0000256" key="5">
    <source>
        <dbReference type="ARBA" id="ARBA00022490"/>
    </source>
</evidence>
<dbReference type="AlphaFoldDB" id="A0A4R0IVE7"/>
<comment type="caution">
    <text evidence="16">The sequence shown here is derived from an EMBL/GenBank/DDBJ whole genome shotgun (WGS) entry which is preliminary data.</text>
</comment>
<comment type="cofactor">
    <cofactor evidence="1 11">
        <name>FAD</name>
        <dbReference type="ChEBI" id="CHEBI:57692"/>
    </cofactor>
</comment>
<evidence type="ECO:0000259" key="13">
    <source>
        <dbReference type="Pfam" id="PF01266"/>
    </source>
</evidence>
<dbReference type="InterPro" id="IPR006076">
    <property type="entry name" value="FAD-dep_OxRdtase"/>
</dbReference>
<evidence type="ECO:0000256" key="8">
    <source>
        <dbReference type="ARBA" id="ARBA00022827"/>
    </source>
</evidence>
<feature type="domain" description="FAD dependent oxidoreductase" evidence="13">
    <location>
        <begin position="25"/>
        <end position="383"/>
    </location>
</feature>
<name>A0A4R0IVE7_9ACTN</name>
<evidence type="ECO:0000256" key="1">
    <source>
        <dbReference type="ARBA" id="ARBA00001974"/>
    </source>
</evidence>
<keyword evidence="7" id="KW-0319">Glycerol metabolism</keyword>
<dbReference type="PRINTS" id="PR01001">
    <property type="entry name" value="FADG3PDH"/>
</dbReference>
<evidence type="ECO:0000313" key="18">
    <source>
        <dbReference type="Proteomes" id="UP000294225"/>
    </source>
</evidence>
<evidence type="ECO:0000313" key="16">
    <source>
        <dbReference type="EMBL" id="TCC32715.1"/>
    </source>
</evidence>
<keyword evidence="6 11" id="KW-0285">Flavoprotein</keyword>
<dbReference type="GO" id="GO:0004368">
    <property type="term" value="F:glycerol-3-phosphate dehydrogenase (quinone) activity"/>
    <property type="evidence" value="ECO:0007669"/>
    <property type="project" value="UniProtKB-EC"/>
</dbReference>
<dbReference type="Pfam" id="PF16901">
    <property type="entry name" value="DAO_C"/>
    <property type="match status" value="1"/>
</dbReference>
<evidence type="ECO:0000256" key="7">
    <source>
        <dbReference type="ARBA" id="ARBA00022798"/>
    </source>
</evidence>
<accession>A0A4R0IVE7</accession>
<reference evidence="17 18" key="1">
    <citation type="submission" date="2019-02" db="EMBL/GenBank/DDBJ databases">
        <title>Kribbella capetownensis sp. nov. and Kribbella speibonae sp. nov., isolated from soil.</title>
        <authorList>
            <person name="Curtis S.M."/>
            <person name="Norton I."/>
            <person name="Everest G.J."/>
            <person name="Meyers P.R."/>
        </authorList>
    </citation>
    <scope>NUCLEOTIDE SEQUENCE [LARGE SCALE GENOMIC DNA]</scope>
    <source>
        <strain evidence="15 17">SK5</strain>
        <strain evidence="16 18">YM55</strain>
    </source>
</reference>
<keyword evidence="8" id="KW-0274">FAD</keyword>
<evidence type="ECO:0000256" key="3">
    <source>
        <dbReference type="ARBA" id="ARBA00007330"/>
    </source>
</evidence>
<evidence type="ECO:0000256" key="10">
    <source>
        <dbReference type="ARBA" id="ARBA00049055"/>
    </source>
</evidence>
<dbReference type="EMBL" id="SJKC01000005">
    <property type="protein sequence ID" value="TCC32715.1"/>
    <property type="molecule type" value="Genomic_DNA"/>
</dbReference>
<dbReference type="RefSeq" id="WP_131461380.1">
    <property type="nucleotide sequence ID" value="NZ_SJJY01000002.1"/>
</dbReference>
<evidence type="ECO:0000256" key="11">
    <source>
        <dbReference type="RuleBase" id="RU361217"/>
    </source>
</evidence>
<evidence type="ECO:0000313" key="17">
    <source>
        <dbReference type="Proteomes" id="UP000292385"/>
    </source>
</evidence>
<dbReference type="Gene3D" id="1.10.8.870">
    <property type="entry name" value="Alpha-glycerophosphate oxidase, cap domain"/>
    <property type="match status" value="1"/>
</dbReference>
<dbReference type="InterPro" id="IPR036188">
    <property type="entry name" value="FAD/NAD-bd_sf"/>
</dbReference>
<feature type="domain" description="Alpha-glycerophosphate oxidase C-terminal" evidence="14">
    <location>
        <begin position="405"/>
        <end position="529"/>
    </location>
</feature>
<comment type="similarity">
    <text evidence="3 11">Belongs to the FAD-dependent glycerol-3-phosphate dehydrogenase family.</text>
</comment>
<dbReference type="Gene3D" id="3.50.50.60">
    <property type="entry name" value="FAD/NAD(P)-binding domain"/>
    <property type="match status" value="1"/>
</dbReference>
<evidence type="ECO:0000256" key="2">
    <source>
        <dbReference type="ARBA" id="ARBA00004496"/>
    </source>
</evidence>
<dbReference type="PROSITE" id="PS00978">
    <property type="entry name" value="FAD_G3PDH_2"/>
    <property type="match status" value="1"/>
</dbReference>
<dbReference type="FunFam" id="1.10.8.870:FF:000003">
    <property type="entry name" value="Glycerol-3-phosphate dehydrogenase"/>
    <property type="match status" value="1"/>
</dbReference>
<dbReference type="InterPro" id="IPR038299">
    <property type="entry name" value="DAO_C_sf"/>
</dbReference>
<dbReference type="Proteomes" id="UP000292385">
    <property type="component" value="Unassembled WGS sequence"/>
</dbReference>
<proteinExistence type="inferred from homology"/>
<dbReference type="SUPFAM" id="SSF51905">
    <property type="entry name" value="FAD/NAD(P)-binding domain"/>
    <property type="match status" value="1"/>
</dbReference>
<dbReference type="GO" id="GO:0046168">
    <property type="term" value="P:glycerol-3-phosphate catabolic process"/>
    <property type="evidence" value="ECO:0007669"/>
    <property type="project" value="TreeGrafter"/>
</dbReference>
<comment type="catalytic activity">
    <reaction evidence="10 11">
        <text>a quinone + sn-glycerol 3-phosphate = dihydroxyacetone phosphate + a quinol</text>
        <dbReference type="Rhea" id="RHEA:18977"/>
        <dbReference type="ChEBI" id="CHEBI:24646"/>
        <dbReference type="ChEBI" id="CHEBI:57597"/>
        <dbReference type="ChEBI" id="CHEBI:57642"/>
        <dbReference type="ChEBI" id="CHEBI:132124"/>
        <dbReference type="EC" id="1.1.5.3"/>
    </reaction>
</comment>
<dbReference type="PANTHER" id="PTHR11985:SF31">
    <property type="entry name" value="GLYCEROL-3-PHOSPHATE DEHYDROGENASE 2"/>
    <property type="match status" value="1"/>
</dbReference>
<dbReference type="EMBL" id="SJJY01000002">
    <property type="protein sequence ID" value="TCC24897.1"/>
    <property type="molecule type" value="Genomic_DNA"/>
</dbReference>
<dbReference type="InterPro" id="IPR000447">
    <property type="entry name" value="G3P_DH_FAD-dep"/>
</dbReference>
<organism evidence="16 18">
    <name type="scientific">Kribbella speibonae</name>
    <dbReference type="NCBI Taxonomy" id="1572660"/>
    <lineage>
        <taxon>Bacteria</taxon>
        <taxon>Bacillati</taxon>
        <taxon>Actinomycetota</taxon>
        <taxon>Actinomycetes</taxon>
        <taxon>Propionibacteriales</taxon>
        <taxon>Kribbellaceae</taxon>
        <taxon>Kribbella</taxon>
    </lineage>
</organism>
<evidence type="ECO:0000256" key="9">
    <source>
        <dbReference type="ARBA" id="ARBA00023002"/>
    </source>
</evidence>
<dbReference type="Pfam" id="PF01266">
    <property type="entry name" value="DAO"/>
    <property type="match status" value="1"/>
</dbReference>
<comment type="subcellular location">
    <subcellularLocation>
        <location evidence="2">Cytoplasm</location>
    </subcellularLocation>
</comment>
<keyword evidence="9 11" id="KW-0560">Oxidoreductase</keyword>
<evidence type="ECO:0000256" key="6">
    <source>
        <dbReference type="ARBA" id="ARBA00022630"/>
    </source>
</evidence>
<evidence type="ECO:0000259" key="14">
    <source>
        <dbReference type="Pfam" id="PF16901"/>
    </source>
</evidence>
<dbReference type="Gene3D" id="3.30.9.10">
    <property type="entry name" value="D-Amino Acid Oxidase, subunit A, domain 2"/>
    <property type="match status" value="1"/>
</dbReference>
<dbReference type="EC" id="1.1.5.3" evidence="4 11"/>
<evidence type="ECO:0000313" key="15">
    <source>
        <dbReference type="EMBL" id="TCC24897.1"/>
    </source>
</evidence>